<name>A0A117UYF6_9SPHN</name>
<evidence type="ECO:0000313" key="8">
    <source>
        <dbReference type="EMBL" id="KUR73152.1"/>
    </source>
</evidence>
<dbReference type="InterPro" id="IPR050710">
    <property type="entry name" value="Band7/mec-2_domain"/>
</dbReference>
<keyword evidence="9" id="KW-1185">Reference proteome</keyword>
<dbReference type="GO" id="GO:0016020">
    <property type="term" value="C:membrane"/>
    <property type="evidence" value="ECO:0007669"/>
    <property type="project" value="UniProtKB-SubCell"/>
</dbReference>
<dbReference type="STRING" id="1117702.AQZ52_03975"/>
<comment type="similarity">
    <text evidence="2">Belongs to the band 7/mec-2 family. HflK subfamily.</text>
</comment>
<evidence type="ECO:0000256" key="4">
    <source>
        <dbReference type="ARBA" id="ARBA00022989"/>
    </source>
</evidence>
<dbReference type="InterPro" id="IPR001107">
    <property type="entry name" value="Band_7"/>
</dbReference>
<feature type="compositionally biased region" description="Basic and acidic residues" evidence="6">
    <location>
        <begin position="67"/>
        <end position="79"/>
    </location>
</feature>
<feature type="compositionally biased region" description="Gly residues" evidence="6">
    <location>
        <begin position="83"/>
        <end position="92"/>
    </location>
</feature>
<dbReference type="Pfam" id="PF01145">
    <property type="entry name" value="Band_7"/>
    <property type="match status" value="1"/>
</dbReference>
<evidence type="ECO:0000259" key="7">
    <source>
        <dbReference type="SMART" id="SM00244"/>
    </source>
</evidence>
<feature type="region of interest" description="Disordered" evidence="6">
    <location>
        <begin position="1"/>
        <end position="99"/>
    </location>
</feature>
<accession>A0A117UYF6</accession>
<dbReference type="Gene3D" id="3.30.479.30">
    <property type="entry name" value="Band 7 domain"/>
    <property type="match status" value="1"/>
</dbReference>
<evidence type="ECO:0000256" key="1">
    <source>
        <dbReference type="ARBA" id="ARBA00004167"/>
    </source>
</evidence>
<dbReference type="EMBL" id="LLZS01000003">
    <property type="protein sequence ID" value="KUR73152.1"/>
    <property type="molecule type" value="Genomic_DNA"/>
</dbReference>
<keyword evidence="5" id="KW-0472">Membrane</keyword>
<organism evidence="8 9">
    <name type="scientific">Novosphingobium fuchskuhlense</name>
    <dbReference type="NCBI Taxonomy" id="1117702"/>
    <lineage>
        <taxon>Bacteria</taxon>
        <taxon>Pseudomonadati</taxon>
        <taxon>Pseudomonadota</taxon>
        <taxon>Alphaproteobacteria</taxon>
        <taxon>Sphingomonadales</taxon>
        <taxon>Sphingomonadaceae</taxon>
        <taxon>Novosphingobium</taxon>
    </lineage>
</organism>
<gene>
    <name evidence="8" type="ORF">AQZ52_03975</name>
</gene>
<dbReference type="OrthoDB" id="9779595at2"/>
<dbReference type="AlphaFoldDB" id="A0A117UYF6"/>
<dbReference type="PANTHER" id="PTHR43327">
    <property type="entry name" value="STOMATIN-LIKE PROTEIN 2, MITOCHONDRIAL"/>
    <property type="match status" value="1"/>
</dbReference>
<comment type="subcellular location">
    <subcellularLocation>
        <location evidence="1">Membrane</location>
        <topology evidence="1">Single-pass membrane protein</topology>
    </subcellularLocation>
</comment>
<dbReference type="SUPFAM" id="SSF117892">
    <property type="entry name" value="Band 7/SPFH domain"/>
    <property type="match status" value="1"/>
</dbReference>
<dbReference type="Proteomes" id="UP000058012">
    <property type="component" value="Unassembled WGS sequence"/>
</dbReference>
<dbReference type="CDD" id="cd03404">
    <property type="entry name" value="SPFH_HflK"/>
    <property type="match status" value="1"/>
</dbReference>
<evidence type="ECO:0000256" key="2">
    <source>
        <dbReference type="ARBA" id="ARBA00006971"/>
    </source>
</evidence>
<dbReference type="InterPro" id="IPR010201">
    <property type="entry name" value="HflK"/>
</dbReference>
<reference evidence="8 9" key="1">
    <citation type="submission" date="2015-10" db="EMBL/GenBank/DDBJ databases">
        <title>Draft genome sequence of Novosphingobium fuchskuhlense DSM 25065 isolated from a surface water sample of the southwest basin of Lake Grosse Fuchskuhle.</title>
        <authorList>
            <person name="Ruckert C."/>
            <person name="Winkler A."/>
            <person name="Glaeser J."/>
            <person name="Grossart H.-P."/>
            <person name="Kalinowski J."/>
            <person name="Glaeser S."/>
        </authorList>
    </citation>
    <scope>NUCLEOTIDE SEQUENCE [LARGE SCALE GENOMIC DNA]</scope>
    <source>
        <strain evidence="8 9">FNE08-7</strain>
    </source>
</reference>
<evidence type="ECO:0000256" key="6">
    <source>
        <dbReference type="SAM" id="MobiDB-lite"/>
    </source>
</evidence>
<dbReference type="PANTHER" id="PTHR43327:SF2">
    <property type="entry name" value="MODULATOR OF FTSH PROTEASE HFLK"/>
    <property type="match status" value="1"/>
</dbReference>
<evidence type="ECO:0000256" key="5">
    <source>
        <dbReference type="ARBA" id="ARBA00023136"/>
    </source>
</evidence>
<keyword evidence="4" id="KW-1133">Transmembrane helix</keyword>
<keyword evidence="3" id="KW-0812">Transmembrane</keyword>
<proteinExistence type="inferred from homology"/>
<evidence type="ECO:0000313" key="9">
    <source>
        <dbReference type="Proteomes" id="UP000058012"/>
    </source>
</evidence>
<feature type="domain" description="Band 7" evidence="7">
    <location>
        <begin position="120"/>
        <end position="286"/>
    </location>
</feature>
<protein>
    <submittedName>
        <fullName evidence="8">Peptidase</fullName>
    </submittedName>
</protein>
<evidence type="ECO:0000256" key="3">
    <source>
        <dbReference type="ARBA" id="ARBA00022692"/>
    </source>
</evidence>
<comment type="caution">
    <text evidence="8">The sequence shown here is derived from an EMBL/GenBank/DDBJ whole genome shotgun (WGS) entry which is preliminary data.</text>
</comment>
<dbReference type="InterPro" id="IPR036013">
    <property type="entry name" value="Band_7/SPFH_dom_sf"/>
</dbReference>
<sequence>MAGKKSPWGAGETGSGEPPVDPAGDGDPGGSGPAAGPASGNGASGDGPPPRGGNGPRNPWLPPASGDGRRSPGLEDLFKRRSGGGGGNGGPGFRLPERPGGGSWVPVVIGIVVLLWLGTSMVHRIAPQEKGVVTTFGAYSHTIDSGVSLTLPWPIQEVSVEDVTSIRRDSIPEGDGERLMLTGDQNLVDLTYLVRWNIKDLKLFTFQLAKPADTVKEVAEAAMRQSIAEVSLNDAMGSGRAAIEANVRERMQRVLDAYRSGVKIQGVEIKKTDPPAKVVDAFKDVAAAQQDARSEVNRAEARAQQIIQGAQGEATAFDKVYAQYKLAPEVTRRRMYYETMERVLSQTDKVILESPGVMPYLPLPGIKQTPPADSTERR</sequence>
<dbReference type="SMART" id="SM00244">
    <property type="entry name" value="PHB"/>
    <property type="match status" value="1"/>
</dbReference>